<sequence>MSDAVLKKGDSNTLSDKELDAAVLPPDQPLNELTPPSYADSNTMSVKELGASLPPPPPPPPPPTYKPSAQGFVDFYPPPYQDPFTDWGPPPSGRISWSPVAIKLPSTSILLPEPKPGKRSLYMQSPTPSDLVYGRTYYHTYTPSPTYSPTAPGGYSYSQSQDAMHAKPLLFAKIALHCYNLEKGTHFERLGLPRDYDQTLEARDPARNYTCRFETNVRLATENKDCFHVVTTRCRPLPPPPPPGEDGFQCGFDTLSVDELFKGNMPDWLPDDYATSTLLLQYYEMKESEVEQAKEWLHLYAELALYTKKQTDPFMFERSKPLELGKVVVQTRGVVDSLKEVELLDNAVFFITFKTSCGDVWKGIIRRTSDGIPEHLSLEAKCFIIGGGVNFVSGRIWGRGQREGWVRMSDVEMKEESSDTLSVKELDVVLPRYQPFNGYTSPFDFILPPYKQFHGSSKVCKPPPPQELIPVKEAEAELENLHLPSSEEEDFDAVLPLDLMISPSLDANLPLDLMVSPSMNPNSTPDYDFSNYPQFSAPCQVTYTPTPPGGHLVLSYNSRNDALYACGASALRQNWTSLLQSRKCNGTNFERSRSAVPEVAGTPESRGCFCKFETKVWYPTQKKDCFHVITSRCRTLPPLPPEKEEKEESGFDILSLDELFKGNMPDWLPGDSKLHYYEMKESEVEQAKEWLLLYAELAWYTKKQTDPFMFEYGKPLELRKITVQTKEVVDSMKNVKLDNAVFYISFRTRCGVVCKGVIRRTRDGRPEHLSVEAKCFM</sequence>
<keyword evidence="3" id="KW-1185">Reference proteome</keyword>
<feature type="compositionally biased region" description="Pro residues" evidence="1">
    <location>
        <begin position="53"/>
        <end position="65"/>
    </location>
</feature>
<evidence type="ECO:0000313" key="2">
    <source>
        <dbReference type="EMBL" id="KAH0938594.1"/>
    </source>
</evidence>
<dbReference type="PANTHER" id="PTHR31260:SF48">
    <property type="entry name" value="BNAC02G24000D PROTEIN"/>
    <property type="match status" value="1"/>
</dbReference>
<name>A0ABQ8EA98_BRANA</name>
<comment type="caution">
    <text evidence="2">The sequence shown here is derived from an EMBL/GenBank/DDBJ whole genome shotgun (WGS) entry which is preliminary data.</text>
</comment>
<feature type="compositionally biased region" description="Basic and acidic residues" evidence="1">
    <location>
        <begin position="1"/>
        <end position="20"/>
    </location>
</feature>
<dbReference type="Pfam" id="PF04776">
    <property type="entry name" value="protein_MS5"/>
    <property type="match status" value="2"/>
</dbReference>
<dbReference type="Proteomes" id="UP000824890">
    <property type="component" value="Unassembled WGS sequence"/>
</dbReference>
<protein>
    <submittedName>
        <fullName evidence="2">Uncharacterized protein</fullName>
    </submittedName>
</protein>
<evidence type="ECO:0000256" key="1">
    <source>
        <dbReference type="SAM" id="MobiDB-lite"/>
    </source>
</evidence>
<gene>
    <name evidence="2" type="ORF">HID58_006055</name>
</gene>
<proteinExistence type="predicted"/>
<reference evidence="2 3" key="1">
    <citation type="submission" date="2021-05" db="EMBL/GenBank/DDBJ databases">
        <title>Genome Assembly of Synthetic Allotetraploid Brassica napus Reveals Homoeologous Exchanges between Subgenomes.</title>
        <authorList>
            <person name="Davis J.T."/>
        </authorList>
    </citation>
    <scope>NUCLEOTIDE SEQUENCE [LARGE SCALE GENOMIC DNA]</scope>
    <source>
        <strain evidence="3">cv. Da-Ae</strain>
        <tissue evidence="2">Seedling</tissue>
    </source>
</reference>
<feature type="region of interest" description="Disordered" evidence="1">
    <location>
        <begin position="1"/>
        <end position="72"/>
    </location>
</feature>
<evidence type="ECO:0000313" key="3">
    <source>
        <dbReference type="Proteomes" id="UP000824890"/>
    </source>
</evidence>
<accession>A0ABQ8EA98</accession>
<organism evidence="2 3">
    <name type="scientific">Brassica napus</name>
    <name type="common">Rape</name>
    <dbReference type="NCBI Taxonomy" id="3708"/>
    <lineage>
        <taxon>Eukaryota</taxon>
        <taxon>Viridiplantae</taxon>
        <taxon>Streptophyta</taxon>
        <taxon>Embryophyta</taxon>
        <taxon>Tracheophyta</taxon>
        <taxon>Spermatophyta</taxon>
        <taxon>Magnoliopsida</taxon>
        <taxon>eudicotyledons</taxon>
        <taxon>Gunneridae</taxon>
        <taxon>Pentapetalae</taxon>
        <taxon>rosids</taxon>
        <taxon>malvids</taxon>
        <taxon>Brassicales</taxon>
        <taxon>Brassicaceae</taxon>
        <taxon>Brassiceae</taxon>
        <taxon>Brassica</taxon>
    </lineage>
</organism>
<dbReference type="PANTHER" id="PTHR31260">
    <property type="entry name" value="CYSTATIN/MONELLIN SUPERFAMILY PROTEIN"/>
    <property type="match status" value="1"/>
</dbReference>
<dbReference type="InterPro" id="IPR006462">
    <property type="entry name" value="MS5"/>
</dbReference>
<dbReference type="EMBL" id="JAGKQM010000002">
    <property type="protein sequence ID" value="KAH0938594.1"/>
    <property type="molecule type" value="Genomic_DNA"/>
</dbReference>